<dbReference type="KEGG" id="hss:J7656_04360"/>
<dbReference type="AlphaFoldDB" id="A0A8T8LN75"/>
<dbReference type="InterPro" id="IPR021799">
    <property type="entry name" value="PIN-like_prokaryotic"/>
</dbReference>
<dbReference type="RefSeq" id="WP_155118216.1">
    <property type="nucleotide sequence ID" value="NZ_CP073695.1"/>
</dbReference>
<dbReference type="Pfam" id="PF11848">
    <property type="entry name" value="DUF3368"/>
    <property type="match status" value="1"/>
</dbReference>
<evidence type="ECO:0000313" key="1">
    <source>
        <dbReference type="EMBL" id="QUO48593.1"/>
    </source>
</evidence>
<organism evidence="1 2">
    <name type="scientific">Halorubrum ruber</name>
    <dbReference type="NCBI Taxonomy" id="2982524"/>
    <lineage>
        <taxon>Archaea</taxon>
        <taxon>Methanobacteriati</taxon>
        <taxon>Methanobacteriota</taxon>
        <taxon>Stenosarchaea group</taxon>
        <taxon>Halobacteria</taxon>
        <taxon>Halobacteriales</taxon>
        <taxon>Haloferacaceae</taxon>
        <taxon>Halorubrum</taxon>
    </lineage>
</organism>
<reference evidence="1 2" key="1">
    <citation type="submission" date="2021-03" db="EMBL/GenBank/DDBJ databases">
        <title>Halorubrum sodomense MBLA0099, Whole genome shotgun sequencing.</title>
        <authorList>
            <person name="Seo M.-J."/>
            <person name="Cho E.-S."/>
            <person name="Hwang C.Y."/>
        </authorList>
    </citation>
    <scope>NUCLEOTIDE SEQUENCE [LARGE SCALE GENOMIC DNA]</scope>
    <source>
        <strain evidence="1 2">MBLA0099</strain>
    </source>
</reference>
<name>A0A8T8LN75_9EURY</name>
<gene>
    <name evidence="1" type="ORF">J7656_04360</name>
</gene>
<dbReference type="EMBL" id="CP073695">
    <property type="protein sequence ID" value="QUO48593.1"/>
    <property type="molecule type" value="Genomic_DNA"/>
</dbReference>
<sequence length="206" mass="22889">MSDFEIILDTTVISNFSKTESMSELCESFDEPPAVTKAVIIETERGEREGYEFLDDAIDLMPSPRRSNTENTSYLIKCSSFSEMAHNNNNIDKGINHLLLSAEMNQVDIDTETGVDFVTECMSRLDWGEATAVHASFAHGVPVATDDGDARDFADKYDIEYTGSLGLLARCVSKDIVEIETANDWLSAWISENGYYSPVSDITEIL</sequence>
<dbReference type="OrthoDB" id="359097at2157"/>
<protein>
    <submittedName>
        <fullName evidence="1">Uncharacterized protein</fullName>
    </submittedName>
</protein>
<accession>A0A8T8LN75</accession>
<keyword evidence="2" id="KW-1185">Reference proteome</keyword>
<evidence type="ECO:0000313" key="2">
    <source>
        <dbReference type="Proteomes" id="UP000679341"/>
    </source>
</evidence>
<dbReference type="Proteomes" id="UP000679341">
    <property type="component" value="Chromosome"/>
</dbReference>
<dbReference type="GeneID" id="64826746"/>
<proteinExistence type="predicted"/>